<dbReference type="PANTHER" id="PTHR48016">
    <property type="entry name" value="MAP KINASE KINASE KINASE SSK2-RELATED-RELATED"/>
    <property type="match status" value="1"/>
</dbReference>
<dbReference type="SMART" id="SM00220">
    <property type="entry name" value="S_TKc"/>
    <property type="match status" value="1"/>
</dbReference>
<dbReference type="PROSITE" id="PS00108">
    <property type="entry name" value="PROTEIN_KINASE_ST"/>
    <property type="match status" value="1"/>
</dbReference>
<evidence type="ECO:0000259" key="6">
    <source>
        <dbReference type="PROSITE" id="PS50011"/>
    </source>
</evidence>
<dbReference type="SUPFAM" id="SSF56112">
    <property type="entry name" value="Protein kinase-like (PK-like)"/>
    <property type="match status" value="1"/>
</dbReference>
<gene>
    <name evidence="7" type="ORF">KQX54_014891</name>
</gene>
<dbReference type="PROSITE" id="PS50011">
    <property type="entry name" value="PROTEIN_KINASE_DOM"/>
    <property type="match status" value="1"/>
</dbReference>
<evidence type="ECO:0000313" key="8">
    <source>
        <dbReference type="Proteomes" id="UP000826195"/>
    </source>
</evidence>
<proteinExistence type="predicted"/>
<dbReference type="Proteomes" id="UP000826195">
    <property type="component" value="Unassembled WGS sequence"/>
</dbReference>
<protein>
    <recommendedName>
        <fullName evidence="6">Protein kinase domain-containing protein</fullName>
    </recommendedName>
</protein>
<dbReference type="PANTHER" id="PTHR48016:SF56">
    <property type="entry name" value="MAPKK KINASE"/>
    <property type="match status" value="1"/>
</dbReference>
<feature type="domain" description="Protein kinase" evidence="6">
    <location>
        <begin position="324"/>
        <end position="523"/>
    </location>
</feature>
<evidence type="ECO:0000256" key="4">
    <source>
        <dbReference type="ARBA" id="ARBA00022840"/>
    </source>
</evidence>
<dbReference type="InterPro" id="IPR008271">
    <property type="entry name" value="Ser/Thr_kinase_AS"/>
</dbReference>
<reference evidence="7 8" key="1">
    <citation type="journal article" date="2021" name="J. Hered.">
        <title>A chromosome-level genome assembly of the parasitoid wasp, Cotesia glomerata (Hymenoptera: Braconidae).</title>
        <authorList>
            <person name="Pinto B.J."/>
            <person name="Weis J.J."/>
            <person name="Gamble T."/>
            <person name="Ode P.J."/>
            <person name="Paul R."/>
            <person name="Zaspel J.M."/>
        </authorList>
    </citation>
    <scope>NUCLEOTIDE SEQUENCE [LARGE SCALE GENOMIC DNA]</scope>
    <source>
        <strain evidence="7">CgM1</strain>
    </source>
</reference>
<dbReference type="InterPro" id="IPR050538">
    <property type="entry name" value="MAP_kinase_kinase_kinase"/>
</dbReference>
<feature type="compositionally biased region" description="Polar residues" evidence="5">
    <location>
        <begin position="135"/>
        <end position="146"/>
    </location>
</feature>
<accession>A0AAV7IFI6</accession>
<keyword evidence="3" id="KW-0418">Kinase</keyword>
<name>A0AAV7IFI6_COTGL</name>
<keyword evidence="4" id="KW-0067">ATP-binding</keyword>
<comment type="caution">
    <text evidence="7">The sequence shown here is derived from an EMBL/GenBank/DDBJ whole genome shotgun (WGS) entry which is preliminary data.</text>
</comment>
<organism evidence="7 8">
    <name type="scientific">Cotesia glomerata</name>
    <name type="common">Lepidopteran parasitic wasp</name>
    <name type="synonym">Apanteles glomeratus</name>
    <dbReference type="NCBI Taxonomy" id="32391"/>
    <lineage>
        <taxon>Eukaryota</taxon>
        <taxon>Metazoa</taxon>
        <taxon>Ecdysozoa</taxon>
        <taxon>Arthropoda</taxon>
        <taxon>Hexapoda</taxon>
        <taxon>Insecta</taxon>
        <taxon>Pterygota</taxon>
        <taxon>Neoptera</taxon>
        <taxon>Endopterygota</taxon>
        <taxon>Hymenoptera</taxon>
        <taxon>Apocrita</taxon>
        <taxon>Ichneumonoidea</taxon>
        <taxon>Braconidae</taxon>
        <taxon>Microgastrinae</taxon>
        <taxon>Cotesia</taxon>
    </lineage>
</organism>
<dbReference type="GO" id="GO:0005524">
    <property type="term" value="F:ATP binding"/>
    <property type="evidence" value="ECO:0007669"/>
    <property type="project" value="UniProtKB-KW"/>
</dbReference>
<keyword evidence="2" id="KW-0547">Nucleotide-binding</keyword>
<evidence type="ECO:0000256" key="1">
    <source>
        <dbReference type="ARBA" id="ARBA00022679"/>
    </source>
</evidence>
<evidence type="ECO:0000313" key="7">
    <source>
        <dbReference type="EMBL" id="KAH0549833.1"/>
    </source>
</evidence>
<sequence>MIDKIQLSQGINSSKTHMTKMKNKWADCSTVVSAQPTLKRVRLGWLVKRGDRYEQMKKPIEKFSCNSEVSFQNSDVRLGLFDRTILTSFRDSKGISCDLWTFLKEQKSRLFTLYIITSPKGCAETCEQLKTIQSSHHENANPQLSRPNKDLKGSTAVSHKNSAPLKNTIFMNYEVIHQSEYTGDYCICYLHKNDLYNHKLDEYGCMPIAEFNPIDAGHKIAEIQVNDKVLLLIYTSNDDLSRDFNFPAVDILDDDNHYILYDVNEFHGRCEDKNGVGNLELISSNFKWSENNKFRESTLQTNTLQILPNAMNGSIKPIKRESFKIFQDILGAGAQGKVKKGKWCNFNVAVKSINLSGANLKLACREIKVLENIRHPIIVQLMAYCIDKNSVHLLMELFHSYSLSDVLFDNIFEKAAALIILKKHKIAQQFCQAINYLHLKENPIIHGDIKPANILLHANGTVKVCDLGISKFKKISSSLRTTVGGTGFVKGTPLYMAPELILENKEATVHSDVWSLTCTLIEL</sequence>
<evidence type="ECO:0000256" key="3">
    <source>
        <dbReference type="ARBA" id="ARBA00022777"/>
    </source>
</evidence>
<dbReference type="InterPro" id="IPR011009">
    <property type="entry name" value="Kinase-like_dom_sf"/>
</dbReference>
<evidence type="ECO:0000256" key="5">
    <source>
        <dbReference type="SAM" id="MobiDB-lite"/>
    </source>
</evidence>
<dbReference type="EMBL" id="JAHXZJ010001864">
    <property type="protein sequence ID" value="KAH0549833.1"/>
    <property type="molecule type" value="Genomic_DNA"/>
</dbReference>
<dbReference type="Pfam" id="PF00069">
    <property type="entry name" value="Pkinase"/>
    <property type="match status" value="1"/>
</dbReference>
<keyword evidence="1" id="KW-0808">Transferase</keyword>
<evidence type="ECO:0000256" key="2">
    <source>
        <dbReference type="ARBA" id="ARBA00022741"/>
    </source>
</evidence>
<dbReference type="GO" id="GO:0004672">
    <property type="term" value="F:protein kinase activity"/>
    <property type="evidence" value="ECO:0007669"/>
    <property type="project" value="InterPro"/>
</dbReference>
<dbReference type="InterPro" id="IPR000719">
    <property type="entry name" value="Prot_kinase_dom"/>
</dbReference>
<dbReference type="AlphaFoldDB" id="A0AAV7IFI6"/>
<dbReference type="Gene3D" id="1.10.510.10">
    <property type="entry name" value="Transferase(Phosphotransferase) domain 1"/>
    <property type="match status" value="1"/>
</dbReference>
<keyword evidence="8" id="KW-1185">Reference proteome</keyword>
<feature type="region of interest" description="Disordered" evidence="5">
    <location>
        <begin position="135"/>
        <end position="159"/>
    </location>
</feature>